<evidence type="ECO:0000256" key="7">
    <source>
        <dbReference type="SAM" id="MobiDB-lite"/>
    </source>
</evidence>
<accession>K0TAL1</accession>
<dbReference type="InterPro" id="IPR052070">
    <property type="entry name" value="ESCRT-I_UEV_domain"/>
</dbReference>
<evidence type="ECO:0000313" key="10">
    <source>
        <dbReference type="Proteomes" id="UP000266841"/>
    </source>
</evidence>
<dbReference type="Proteomes" id="UP000266841">
    <property type="component" value="Unassembled WGS sequence"/>
</dbReference>
<evidence type="ECO:0000256" key="4">
    <source>
        <dbReference type="ARBA" id="ARBA00022927"/>
    </source>
</evidence>
<dbReference type="eggNOG" id="KOG2391">
    <property type="taxonomic scope" value="Eukaryota"/>
</dbReference>
<feature type="compositionally biased region" description="Low complexity" evidence="7">
    <location>
        <begin position="22"/>
        <end position="41"/>
    </location>
</feature>
<evidence type="ECO:0000256" key="6">
    <source>
        <dbReference type="SAM" id="Coils"/>
    </source>
</evidence>
<evidence type="ECO:0000256" key="1">
    <source>
        <dbReference type="ARBA" id="ARBA00004177"/>
    </source>
</evidence>
<protein>
    <recommendedName>
        <fullName evidence="8">SB domain-containing protein</fullName>
    </recommendedName>
</protein>
<reference evidence="9 10" key="1">
    <citation type="journal article" date="2012" name="Genome Biol.">
        <title>Genome and low-iron response of an oceanic diatom adapted to chronic iron limitation.</title>
        <authorList>
            <person name="Lommer M."/>
            <person name="Specht M."/>
            <person name="Roy A.S."/>
            <person name="Kraemer L."/>
            <person name="Andreson R."/>
            <person name="Gutowska M.A."/>
            <person name="Wolf J."/>
            <person name="Bergner S.V."/>
            <person name="Schilhabel M.B."/>
            <person name="Klostermeier U.C."/>
            <person name="Beiko R.G."/>
            <person name="Rosenstiel P."/>
            <person name="Hippler M."/>
            <person name="Laroche J."/>
        </authorList>
    </citation>
    <scope>NUCLEOTIDE SEQUENCE [LARGE SCALE GENOMIC DNA]</scope>
    <source>
        <strain evidence="9 10">CCMP1005</strain>
    </source>
</reference>
<dbReference type="AlphaFoldDB" id="K0TAL1"/>
<dbReference type="InterPro" id="IPR017916">
    <property type="entry name" value="SB_dom"/>
</dbReference>
<keyword evidence="2 5" id="KW-0813">Transport</keyword>
<keyword evidence="10" id="KW-1185">Reference proteome</keyword>
<dbReference type="InterPro" id="IPR037202">
    <property type="entry name" value="ESCRT_assembly_dom"/>
</dbReference>
<keyword evidence="3" id="KW-0967">Endosome</keyword>
<feature type="domain" description="SB" evidence="8">
    <location>
        <begin position="187"/>
        <end position="254"/>
    </location>
</feature>
<dbReference type="GO" id="GO:0000813">
    <property type="term" value="C:ESCRT I complex"/>
    <property type="evidence" value="ECO:0007669"/>
    <property type="project" value="TreeGrafter"/>
</dbReference>
<dbReference type="EMBL" id="AGNL01008482">
    <property type="protein sequence ID" value="EJK70476.1"/>
    <property type="molecule type" value="Genomic_DNA"/>
</dbReference>
<dbReference type="GO" id="GO:0008333">
    <property type="term" value="P:endosome to lysosome transport"/>
    <property type="evidence" value="ECO:0007669"/>
    <property type="project" value="TreeGrafter"/>
</dbReference>
<feature type="region of interest" description="Disordered" evidence="7">
    <location>
        <begin position="159"/>
        <end position="183"/>
    </location>
</feature>
<evidence type="ECO:0000256" key="5">
    <source>
        <dbReference type="PROSITE-ProRule" id="PRU00644"/>
    </source>
</evidence>
<dbReference type="PANTHER" id="PTHR23306">
    <property type="entry name" value="TUMOR SUSCEPTIBILITY GENE 101 PROTEIN-RELATED"/>
    <property type="match status" value="1"/>
</dbReference>
<evidence type="ECO:0000313" key="9">
    <source>
        <dbReference type="EMBL" id="EJK70476.1"/>
    </source>
</evidence>
<sequence length="254" mass="26921">VTSSASPASFGSSAVAASSFGSSAASSFGSSTTAASQRSQADVAREVAEANLAAEAARRADAEEARAAAEEARAKAEEGRRLASLRVQAASRVRSELTSLYAAMREELRTDLRDQKLLEAGRREIEELIEDAERRKAELARANEDMDGAIDELSTWLEGVREDRSPGDGDTDGGDDGGADRLALPSDVHSAQMLALSAESAAIDDCVYHLDRALARGGLTLDAYLKEVRRLGKRQFMAKAHLIKIGQVRAAAAS</sequence>
<evidence type="ECO:0000256" key="2">
    <source>
        <dbReference type="ARBA" id="ARBA00022448"/>
    </source>
</evidence>
<evidence type="ECO:0000259" key="8">
    <source>
        <dbReference type="PROSITE" id="PS51312"/>
    </source>
</evidence>
<keyword evidence="4 5" id="KW-0653">Protein transport</keyword>
<comment type="caution">
    <text evidence="9">The sequence shown here is derived from an EMBL/GenBank/DDBJ whole genome shotgun (WGS) entry which is preliminary data.</text>
</comment>
<proteinExistence type="predicted"/>
<comment type="subcellular location">
    <subcellularLocation>
        <location evidence="1">Endosome</location>
    </subcellularLocation>
</comment>
<dbReference type="GO" id="GO:0015031">
    <property type="term" value="P:protein transport"/>
    <property type="evidence" value="ECO:0007669"/>
    <property type="project" value="UniProtKB-UniRule"/>
</dbReference>
<feature type="non-terminal residue" evidence="9">
    <location>
        <position position="1"/>
    </location>
</feature>
<dbReference type="Gene3D" id="6.10.140.820">
    <property type="match status" value="1"/>
</dbReference>
<feature type="region of interest" description="Disordered" evidence="7">
    <location>
        <begin position="22"/>
        <end position="81"/>
    </location>
</feature>
<dbReference type="PANTHER" id="PTHR23306:SF3">
    <property type="entry name" value="TUMOR SUPPRESSOR PROTEIN 101"/>
    <property type="match status" value="1"/>
</dbReference>
<feature type="compositionally biased region" description="Basic and acidic residues" evidence="7">
    <location>
        <begin position="56"/>
        <end position="81"/>
    </location>
</feature>
<dbReference type="PROSITE" id="PS51312">
    <property type="entry name" value="SB"/>
    <property type="match status" value="1"/>
</dbReference>
<keyword evidence="6" id="KW-0175">Coiled coil</keyword>
<name>K0TAL1_THAOC</name>
<organism evidence="9 10">
    <name type="scientific">Thalassiosira oceanica</name>
    <name type="common">Marine diatom</name>
    <dbReference type="NCBI Taxonomy" id="159749"/>
    <lineage>
        <taxon>Eukaryota</taxon>
        <taxon>Sar</taxon>
        <taxon>Stramenopiles</taxon>
        <taxon>Ochrophyta</taxon>
        <taxon>Bacillariophyta</taxon>
        <taxon>Coscinodiscophyceae</taxon>
        <taxon>Thalassiosirophycidae</taxon>
        <taxon>Thalassiosirales</taxon>
        <taxon>Thalassiosiraceae</taxon>
        <taxon>Thalassiosira</taxon>
    </lineage>
</organism>
<dbReference type="Pfam" id="PF09454">
    <property type="entry name" value="Vps23_core"/>
    <property type="match status" value="1"/>
</dbReference>
<dbReference type="GO" id="GO:0043130">
    <property type="term" value="F:ubiquitin binding"/>
    <property type="evidence" value="ECO:0007669"/>
    <property type="project" value="TreeGrafter"/>
</dbReference>
<gene>
    <name evidence="9" type="ORF">THAOC_08164</name>
</gene>
<evidence type="ECO:0000256" key="3">
    <source>
        <dbReference type="ARBA" id="ARBA00022753"/>
    </source>
</evidence>
<dbReference type="OrthoDB" id="306304at2759"/>
<feature type="coiled-coil region" evidence="6">
    <location>
        <begin position="115"/>
        <end position="152"/>
    </location>
</feature>
<dbReference type="SUPFAM" id="SSF140111">
    <property type="entry name" value="Endosomal sorting complex assembly domain"/>
    <property type="match status" value="1"/>
</dbReference>